<dbReference type="GeneID" id="99614112"/>
<dbReference type="InterPro" id="IPR051796">
    <property type="entry name" value="ISF_SsuE-like"/>
</dbReference>
<dbReference type="PANTHER" id="PTHR43278">
    <property type="entry name" value="NAD(P)H-DEPENDENT FMN-CONTAINING OXIDOREDUCTASE YWQN-RELATED"/>
    <property type="match status" value="1"/>
</dbReference>
<dbReference type="InterPro" id="IPR029039">
    <property type="entry name" value="Flavoprotein-like_sf"/>
</dbReference>
<dbReference type="InterPro" id="IPR005025">
    <property type="entry name" value="FMN_Rdtase-like_dom"/>
</dbReference>
<keyword evidence="1" id="KW-0285">Flavoprotein</keyword>
<dbReference type="Pfam" id="PF03358">
    <property type="entry name" value="FMN_red"/>
    <property type="match status" value="1"/>
</dbReference>
<organism evidence="4 5">
    <name type="scientific">Intestinimonas butyriciproducens</name>
    <dbReference type="NCBI Taxonomy" id="1297617"/>
    <lineage>
        <taxon>Bacteria</taxon>
        <taxon>Bacillati</taxon>
        <taxon>Bacillota</taxon>
        <taxon>Clostridia</taxon>
        <taxon>Eubacteriales</taxon>
        <taxon>Intestinimonas</taxon>
    </lineage>
</organism>
<evidence type="ECO:0000256" key="1">
    <source>
        <dbReference type="ARBA" id="ARBA00022630"/>
    </source>
</evidence>
<keyword evidence="2" id="KW-0288">FMN</keyword>
<reference evidence="4 5" key="1">
    <citation type="submission" date="2018-04" db="EMBL/GenBank/DDBJ databases">
        <title>Genomic Encyclopedia of Type Strains, Phase IV (KMG-IV): sequencing the most valuable type-strain genomes for metagenomic binning, comparative biology and taxonomic classification.</title>
        <authorList>
            <person name="Goeker M."/>
        </authorList>
    </citation>
    <scope>NUCLEOTIDE SEQUENCE [LARGE SCALE GENOMIC DNA]</scope>
    <source>
        <strain evidence="4 5">DSM 26588</strain>
    </source>
</reference>
<dbReference type="EMBL" id="QEKK01000001">
    <property type="protein sequence ID" value="PVY60002.1"/>
    <property type="molecule type" value="Genomic_DNA"/>
</dbReference>
<protein>
    <submittedName>
        <fullName evidence="4">NADPH-dependent FMN reductase</fullName>
    </submittedName>
</protein>
<dbReference type="RefSeq" id="WP_075704961.1">
    <property type="nucleotide sequence ID" value="NZ_CAMREZ010000004.1"/>
</dbReference>
<proteinExistence type="predicted"/>
<dbReference type="Gene3D" id="3.40.50.360">
    <property type="match status" value="1"/>
</dbReference>
<dbReference type="PANTHER" id="PTHR43278:SF4">
    <property type="entry name" value="NAD(P)H-DEPENDENT FMN-CONTAINING OXIDOREDUCTASE YWQN-RELATED"/>
    <property type="match status" value="1"/>
</dbReference>
<evidence type="ECO:0000256" key="2">
    <source>
        <dbReference type="ARBA" id="ARBA00022643"/>
    </source>
</evidence>
<evidence type="ECO:0000313" key="5">
    <source>
        <dbReference type="Proteomes" id="UP000245778"/>
    </source>
</evidence>
<dbReference type="GO" id="GO:0016491">
    <property type="term" value="F:oxidoreductase activity"/>
    <property type="evidence" value="ECO:0007669"/>
    <property type="project" value="InterPro"/>
</dbReference>
<accession>A0A2U1CGG7</accession>
<dbReference type="SUPFAM" id="SSF52218">
    <property type="entry name" value="Flavoproteins"/>
    <property type="match status" value="1"/>
</dbReference>
<dbReference type="OrthoDB" id="9805976at2"/>
<comment type="caution">
    <text evidence="4">The sequence shown here is derived from an EMBL/GenBank/DDBJ whole genome shotgun (WGS) entry which is preliminary data.</text>
</comment>
<evidence type="ECO:0000259" key="3">
    <source>
        <dbReference type="Pfam" id="PF03358"/>
    </source>
</evidence>
<gene>
    <name evidence="4" type="ORF">C7373_101518</name>
</gene>
<name>A0A2U1CGG7_9FIRM</name>
<dbReference type="Proteomes" id="UP000245778">
    <property type="component" value="Unassembled WGS sequence"/>
</dbReference>
<sequence length="104" mass="11308">MNILLLSGSPRKNGNTNAIVQRVAERLKTNHNVEICRITDYQINGCLGCNHCQSVLDKPGCVQDDDVTRLLGKVMDAAVRALLLRAVKASDGSSCSAVQICRRL</sequence>
<dbReference type="AlphaFoldDB" id="A0A2U1CGG7"/>
<feature type="domain" description="NADPH-dependent FMN reductase-like" evidence="3">
    <location>
        <begin position="1"/>
        <end position="77"/>
    </location>
</feature>
<evidence type="ECO:0000313" key="4">
    <source>
        <dbReference type="EMBL" id="PVY60002.1"/>
    </source>
</evidence>